<evidence type="ECO:0000313" key="2">
    <source>
        <dbReference type="EMBL" id="CAD8124045.1"/>
    </source>
</evidence>
<keyword evidence="3" id="KW-1185">Reference proteome</keyword>
<comment type="caution">
    <text evidence="2">The sequence shown here is derived from an EMBL/GenBank/DDBJ whole genome shotgun (WGS) entry which is preliminary data.</text>
</comment>
<dbReference type="AlphaFoldDB" id="A0A8S1RBK0"/>
<feature type="transmembrane region" description="Helical" evidence="1">
    <location>
        <begin position="20"/>
        <end position="42"/>
    </location>
</feature>
<keyword evidence="1" id="KW-1133">Transmembrane helix</keyword>
<name>A0A8S1RBK0_9CILI</name>
<dbReference type="OrthoDB" id="317413at2759"/>
<gene>
    <name evidence="2" type="ORF">PSON_ATCC_30995.1.T1480144</name>
</gene>
<dbReference type="EMBL" id="CAJJDN010000148">
    <property type="protein sequence ID" value="CAD8124045.1"/>
    <property type="molecule type" value="Genomic_DNA"/>
</dbReference>
<dbReference type="Proteomes" id="UP000692954">
    <property type="component" value="Unassembled WGS sequence"/>
</dbReference>
<protein>
    <submittedName>
        <fullName evidence="2">Uncharacterized protein</fullName>
    </submittedName>
</protein>
<organism evidence="2 3">
    <name type="scientific">Paramecium sonneborni</name>
    <dbReference type="NCBI Taxonomy" id="65129"/>
    <lineage>
        <taxon>Eukaryota</taxon>
        <taxon>Sar</taxon>
        <taxon>Alveolata</taxon>
        <taxon>Ciliophora</taxon>
        <taxon>Intramacronucleata</taxon>
        <taxon>Oligohymenophorea</taxon>
        <taxon>Peniculida</taxon>
        <taxon>Parameciidae</taxon>
        <taxon>Paramecium</taxon>
    </lineage>
</organism>
<dbReference type="SMART" id="SM00639">
    <property type="entry name" value="PSA"/>
    <property type="match status" value="1"/>
</dbReference>
<reference evidence="2" key="1">
    <citation type="submission" date="2021-01" db="EMBL/GenBank/DDBJ databases">
        <authorList>
            <consortium name="Genoscope - CEA"/>
            <person name="William W."/>
        </authorList>
    </citation>
    <scope>NUCLEOTIDE SEQUENCE</scope>
</reference>
<accession>A0A8S1RBK0</accession>
<dbReference type="InterPro" id="IPR002895">
    <property type="entry name" value="Paramecium_SA"/>
</dbReference>
<evidence type="ECO:0000313" key="3">
    <source>
        <dbReference type="Proteomes" id="UP000692954"/>
    </source>
</evidence>
<keyword evidence="1" id="KW-0812">Transmembrane</keyword>
<proteinExistence type="predicted"/>
<keyword evidence="1" id="KW-0472">Membrane</keyword>
<evidence type="ECO:0000256" key="1">
    <source>
        <dbReference type="SAM" id="Phobius"/>
    </source>
</evidence>
<sequence length="271" mass="28484">MNSQYSIQENNNKEKSGMAIYIKILLFSNLLGGFIGTDTFLARVTTGNKICRLKQCEDITGGTSNSNCNGVILGRSCVSNGTNCMAMTACSSQKNITSCNGGGLENSKQVTCAFTLTGTDKVNGTCKTFTACADASKDKLARTTNPSCKWTENSTGTSSANHTCDTFATETDCRPIPGFDGTTYTVFVLQNGKCTAADPGTMTDNKICYIKSAYTYSWNAATNKCESCISGSVNPNNSNGSNTSTDPGTGTNTDSAFILSAISFGILGLMA</sequence>